<dbReference type="Pfam" id="PF02656">
    <property type="entry name" value="DUF202"/>
    <property type="match status" value="1"/>
</dbReference>
<dbReference type="OrthoDB" id="199599at2759"/>
<dbReference type="AlphaFoldDB" id="A0A9N9AUN5"/>
<comment type="subcellular location">
    <subcellularLocation>
        <location evidence="1">Cell membrane</location>
        <topology evidence="1">Multi-pass membrane protein</topology>
    </subcellularLocation>
</comment>
<proteinExistence type="predicted"/>
<keyword evidence="3 6" id="KW-0812">Transmembrane</keyword>
<keyword evidence="2" id="KW-1003">Cell membrane</keyword>
<evidence type="ECO:0000256" key="4">
    <source>
        <dbReference type="ARBA" id="ARBA00022989"/>
    </source>
</evidence>
<sequence length="242" mass="27291">MQPQAQENDNNENVDNEQTIISNASNNNNHVYGTFAQNVIIAGTLTSPVTSTTKLLSDNDDPELENQSCFVNPINGCAASIGSCVFPTTLYLKNDASTARDNFSIERNFLSWLRISTSFNLIGLSIYFRFHLIPPPAQDEIARLENQYSKPIGMMFIVCGLFLLCWAVWQYFGFQRMLATRVMRVENSRLNFCIAFFVGLLIFSALVVNIVFENARPRKGFDSSVNSTFITTDDNLWFGSSW</sequence>
<keyword evidence="4 6" id="KW-1133">Transmembrane helix</keyword>
<evidence type="ECO:0000313" key="8">
    <source>
        <dbReference type="EMBL" id="CAG8543943.1"/>
    </source>
</evidence>
<reference evidence="8" key="1">
    <citation type="submission" date="2021-06" db="EMBL/GenBank/DDBJ databases">
        <authorList>
            <person name="Kallberg Y."/>
            <person name="Tangrot J."/>
            <person name="Rosling A."/>
        </authorList>
    </citation>
    <scope>NUCLEOTIDE SEQUENCE</scope>
    <source>
        <strain evidence="8">FL130A</strain>
    </source>
</reference>
<dbReference type="PANTHER" id="PTHR34187:SF2">
    <property type="entry name" value="DUF202 DOMAIN-CONTAINING PROTEIN"/>
    <property type="match status" value="1"/>
</dbReference>
<organism evidence="8 9">
    <name type="scientific">Ambispora leptoticha</name>
    <dbReference type="NCBI Taxonomy" id="144679"/>
    <lineage>
        <taxon>Eukaryota</taxon>
        <taxon>Fungi</taxon>
        <taxon>Fungi incertae sedis</taxon>
        <taxon>Mucoromycota</taxon>
        <taxon>Glomeromycotina</taxon>
        <taxon>Glomeromycetes</taxon>
        <taxon>Archaeosporales</taxon>
        <taxon>Ambisporaceae</taxon>
        <taxon>Ambispora</taxon>
    </lineage>
</organism>
<keyword evidence="9" id="KW-1185">Reference proteome</keyword>
<accession>A0A9N9AUN5</accession>
<keyword evidence="5 6" id="KW-0472">Membrane</keyword>
<evidence type="ECO:0000259" key="7">
    <source>
        <dbReference type="Pfam" id="PF02656"/>
    </source>
</evidence>
<feature type="transmembrane region" description="Helical" evidence="6">
    <location>
        <begin position="148"/>
        <end position="169"/>
    </location>
</feature>
<protein>
    <submittedName>
        <fullName evidence="8">7306_t:CDS:1</fullName>
    </submittedName>
</protein>
<evidence type="ECO:0000256" key="2">
    <source>
        <dbReference type="ARBA" id="ARBA00022475"/>
    </source>
</evidence>
<evidence type="ECO:0000256" key="6">
    <source>
        <dbReference type="SAM" id="Phobius"/>
    </source>
</evidence>
<evidence type="ECO:0000256" key="5">
    <source>
        <dbReference type="ARBA" id="ARBA00023136"/>
    </source>
</evidence>
<feature type="domain" description="DUF202" evidence="7">
    <location>
        <begin position="100"/>
        <end position="176"/>
    </location>
</feature>
<comment type="caution">
    <text evidence="8">The sequence shown here is derived from an EMBL/GenBank/DDBJ whole genome shotgun (WGS) entry which is preliminary data.</text>
</comment>
<dbReference type="Proteomes" id="UP000789508">
    <property type="component" value="Unassembled WGS sequence"/>
</dbReference>
<gene>
    <name evidence="8" type="ORF">ALEPTO_LOCUS5548</name>
</gene>
<dbReference type="InterPro" id="IPR052053">
    <property type="entry name" value="IM_YidH-like"/>
</dbReference>
<evidence type="ECO:0000256" key="3">
    <source>
        <dbReference type="ARBA" id="ARBA00022692"/>
    </source>
</evidence>
<name>A0A9N9AUN5_9GLOM</name>
<dbReference type="EMBL" id="CAJVPS010001585">
    <property type="protein sequence ID" value="CAG8543943.1"/>
    <property type="molecule type" value="Genomic_DNA"/>
</dbReference>
<dbReference type="GO" id="GO:0005886">
    <property type="term" value="C:plasma membrane"/>
    <property type="evidence" value="ECO:0007669"/>
    <property type="project" value="UniProtKB-SubCell"/>
</dbReference>
<feature type="transmembrane region" description="Helical" evidence="6">
    <location>
        <begin position="109"/>
        <end position="128"/>
    </location>
</feature>
<dbReference type="PANTHER" id="PTHR34187">
    <property type="entry name" value="FGR18P"/>
    <property type="match status" value="1"/>
</dbReference>
<feature type="transmembrane region" description="Helical" evidence="6">
    <location>
        <begin position="190"/>
        <end position="212"/>
    </location>
</feature>
<evidence type="ECO:0000256" key="1">
    <source>
        <dbReference type="ARBA" id="ARBA00004651"/>
    </source>
</evidence>
<evidence type="ECO:0000313" key="9">
    <source>
        <dbReference type="Proteomes" id="UP000789508"/>
    </source>
</evidence>
<dbReference type="InterPro" id="IPR003807">
    <property type="entry name" value="DUF202"/>
</dbReference>